<proteinExistence type="predicted"/>
<keyword evidence="1" id="KW-1133">Transmembrane helix</keyword>
<dbReference type="STRING" id="1802281.A3A44_03610"/>
<keyword evidence="1" id="KW-0472">Membrane</keyword>
<evidence type="ECO:0000313" key="2">
    <source>
        <dbReference type="EMBL" id="OHA09434.1"/>
    </source>
</evidence>
<comment type="caution">
    <text evidence="2">The sequence shown here is derived from an EMBL/GenBank/DDBJ whole genome shotgun (WGS) entry which is preliminary data.</text>
</comment>
<feature type="transmembrane region" description="Helical" evidence="1">
    <location>
        <begin position="6"/>
        <end position="31"/>
    </location>
</feature>
<dbReference type="AlphaFoldDB" id="A0A1G2LD15"/>
<evidence type="ECO:0000313" key="3">
    <source>
        <dbReference type="Proteomes" id="UP000178977"/>
    </source>
</evidence>
<gene>
    <name evidence="2" type="ORF">A3A44_03610</name>
</gene>
<dbReference type="Proteomes" id="UP000178977">
    <property type="component" value="Unassembled WGS sequence"/>
</dbReference>
<evidence type="ECO:0000256" key="1">
    <source>
        <dbReference type="SAM" id="Phobius"/>
    </source>
</evidence>
<sequence length="137" mass="15507">MNNTNLAQWVLRIAVAGEFLGHGAFAVGLWVPQKMQWAGWIQTLTDVDAATATQLLTLVGISDFLVALIILLYPVRIVLLWAAFWGFWTALVRPLVGEPFWDFVERWANWGAPLALLLLRGWPRGLPTRQAGRDWLR</sequence>
<reference evidence="2 3" key="1">
    <citation type="journal article" date="2016" name="Nat. Commun.">
        <title>Thousands of microbial genomes shed light on interconnected biogeochemical processes in an aquifer system.</title>
        <authorList>
            <person name="Anantharaman K."/>
            <person name="Brown C.T."/>
            <person name="Hug L.A."/>
            <person name="Sharon I."/>
            <person name="Castelle C.J."/>
            <person name="Probst A.J."/>
            <person name="Thomas B.C."/>
            <person name="Singh A."/>
            <person name="Wilkins M.J."/>
            <person name="Karaoz U."/>
            <person name="Brodie E.L."/>
            <person name="Williams K.H."/>
            <person name="Hubbard S.S."/>
            <person name="Banfield J.F."/>
        </authorList>
    </citation>
    <scope>NUCLEOTIDE SEQUENCE [LARGE SCALE GENOMIC DNA]</scope>
</reference>
<dbReference type="EMBL" id="MHQT01000025">
    <property type="protein sequence ID" value="OHA09434.1"/>
    <property type="molecule type" value="Genomic_DNA"/>
</dbReference>
<name>A0A1G2LD15_9BACT</name>
<evidence type="ECO:0008006" key="4">
    <source>
        <dbReference type="Google" id="ProtNLM"/>
    </source>
</evidence>
<organism evidence="2 3">
    <name type="scientific">Candidatus Sungbacteria bacterium RIFCSPLOWO2_01_FULL_60_25</name>
    <dbReference type="NCBI Taxonomy" id="1802281"/>
    <lineage>
        <taxon>Bacteria</taxon>
        <taxon>Candidatus Sungiibacteriota</taxon>
    </lineage>
</organism>
<accession>A0A1G2LD15</accession>
<keyword evidence="1" id="KW-0812">Transmembrane</keyword>
<protein>
    <recommendedName>
        <fullName evidence="4">DoxX family protein</fullName>
    </recommendedName>
</protein>